<name>A0AAN7BEZ8_9PEZI</name>
<dbReference type="PANTHER" id="PTHR38793:SF3">
    <property type="entry name" value="SMODS AND SLOG-ASSOCIATING 2TM EFFECTOR DOMAIN-CONTAINING PROTEIN"/>
    <property type="match status" value="1"/>
</dbReference>
<keyword evidence="1" id="KW-0472">Membrane</keyword>
<dbReference type="InterPro" id="IPR041622">
    <property type="entry name" value="SLATT_fungi"/>
</dbReference>
<reference evidence="3" key="2">
    <citation type="submission" date="2023-05" db="EMBL/GenBank/DDBJ databases">
        <authorList>
            <consortium name="Lawrence Berkeley National Laboratory"/>
            <person name="Steindorff A."/>
            <person name="Hensen N."/>
            <person name="Bonometti L."/>
            <person name="Westerberg I."/>
            <person name="Brannstrom I.O."/>
            <person name="Guillou S."/>
            <person name="Cros-Aarteil S."/>
            <person name="Calhoun S."/>
            <person name="Haridas S."/>
            <person name="Kuo A."/>
            <person name="Mondo S."/>
            <person name="Pangilinan J."/>
            <person name="Riley R."/>
            <person name="Labutti K."/>
            <person name="Andreopoulos B."/>
            <person name="Lipzen A."/>
            <person name="Chen C."/>
            <person name="Yanf M."/>
            <person name="Daum C."/>
            <person name="Ng V."/>
            <person name="Clum A."/>
            <person name="Ohm R."/>
            <person name="Martin F."/>
            <person name="Silar P."/>
            <person name="Natvig D."/>
            <person name="Lalanne C."/>
            <person name="Gautier V."/>
            <person name="Ament-Velasquez S.L."/>
            <person name="Kruys A."/>
            <person name="Hutchinson M.I."/>
            <person name="Powell A.J."/>
            <person name="Barry K."/>
            <person name="Miller A.N."/>
            <person name="Grigoriev I.V."/>
            <person name="Debuchy R."/>
            <person name="Gladieux P."/>
            <person name="Thoren M.H."/>
            <person name="Johannesson H."/>
        </authorList>
    </citation>
    <scope>NUCLEOTIDE SEQUENCE</scope>
    <source>
        <strain evidence="3">CBS 990.96</strain>
    </source>
</reference>
<accession>A0AAN7BEZ8</accession>
<dbReference type="NCBIfam" id="NF033635">
    <property type="entry name" value="SLATT_fungal"/>
    <property type="match status" value="1"/>
</dbReference>
<evidence type="ECO:0000256" key="1">
    <source>
        <dbReference type="SAM" id="Phobius"/>
    </source>
</evidence>
<dbReference type="AlphaFoldDB" id="A0AAN7BEZ8"/>
<keyword evidence="1" id="KW-1133">Transmembrane helix</keyword>
<dbReference type="Pfam" id="PF18142">
    <property type="entry name" value="SLATT_fungal"/>
    <property type="match status" value="1"/>
</dbReference>
<feature type="transmembrane region" description="Helical" evidence="1">
    <location>
        <begin position="71"/>
        <end position="94"/>
    </location>
</feature>
<evidence type="ECO:0000313" key="3">
    <source>
        <dbReference type="EMBL" id="KAK4220942.1"/>
    </source>
</evidence>
<feature type="non-terminal residue" evidence="3">
    <location>
        <position position="183"/>
    </location>
</feature>
<sequence length="183" mass="20212">KADTNLSWGEPAGLPIRPSNDENLLIFRRAIGINTTSTRFPSDPRSLEECRLKAQGIYLAIIQAQTSKKRLYQILATLIYLIYFLQIPISASLTALGPSAGDHQKLITALGAINTVLAGVLALLKGQGFPGKLKRRVDEMRKLQDWIEQTEALLVVGVLGRDRKEVGLLVQVVFKKYNAVKDS</sequence>
<dbReference type="PANTHER" id="PTHR38793">
    <property type="entry name" value="SLATT_FUNGAL DOMAIN-CONTAINING PROTEIN-RELATED"/>
    <property type="match status" value="1"/>
</dbReference>
<keyword evidence="4" id="KW-1185">Reference proteome</keyword>
<organism evidence="3 4">
    <name type="scientific">Podospora fimiseda</name>
    <dbReference type="NCBI Taxonomy" id="252190"/>
    <lineage>
        <taxon>Eukaryota</taxon>
        <taxon>Fungi</taxon>
        <taxon>Dikarya</taxon>
        <taxon>Ascomycota</taxon>
        <taxon>Pezizomycotina</taxon>
        <taxon>Sordariomycetes</taxon>
        <taxon>Sordariomycetidae</taxon>
        <taxon>Sordariales</taxon>
        <taxon>Podosporaceae</taxon>
        <taxon>Podospora</taxon>
    </lineage>
</organism>
<feature type="non-terminal residue" evidence="3">
    <location>
        <position position="1"/>
    </location>
</feature>
<evidence type="ECO:0000313" key="4">
    <source>
        <dbReference type="Proteomes" id="UP001301958"/>
    </source>
</evidence>
<gene>
    <name evidence="3" type="ORF">QBC38DRAFT_330271</name>
</gene>
<proteinExistence type="predicted"/>
<evidence type="ECO:0000259" key="2">
    <source>
        <dbReference type="Pfam" id="PF18142"/>
    </source>
</evidence>
<protein>
    <recommendedName>
        <fullName evidence="2">SMODS and SLOG-associating 2TM effector domain-containing protein</fullName>
    </recommendedName>
</protein>
<comment type="caution">
    <text evidence="3">The sequence shown here is derived from an EMBL/GenBank/DDBJ whole genome shotgun (WGS) entry which is preliminary data.</text>
</comment>
<keyword evidence="1" id="KW-0812">Transmembrane</keyword>
<dbReference type="EMBL" id="MU865612">
    <property type="protein sequence ID" value="KAK4220942.1"/>
    <property type="molecule type" value="Genomic_DNA"/>
</dbReference>
<dbReference type="Proteomes" id="UP001301958">
    <property type="component" value="Unassembled WGS sequence"/>
</dbReference>
<feature type="transmembrane region" description="Helical" evidence="1">
    <location>
        <begin position="106"/>
        <end position="124"/>
    </location>
</feature>
<reference evidence="3" key="1">
    <citation type="journal article" date="2023" name="Mol. Phylogenet. Evol.">
        <title>Genome-scale phylogeny and comparative genomics of the fungal order Sordariales.</title>
        <authorList>
            <person name="Hensen N."/>
            <person name="Bonometti L."/>
            <person name="Westerberg I."/>
            <person name="Brannstrom I.O."/>
            <person name="Guillou S."/>
            <person name="Cros-Aarteil S."/>
            <person name="Calhoun S."/>
            <person name="Haridas S."/>
            <person name="Kuo A."/>
            <person name="Mondo S."/>
            <person name="Pangilinan J."/>
            <person name="Riley R."/>
            <person name="LaButti K."/>
            <person name="Andreopoulos B."/>
            <person name="Lipzen A."/>
            <person name="Chen C."/>
            <person name="Yan M."/>
            <person name="Daum C."/>
            <person name="Ng V."/>
            <person name="Clum A."/>
            <person name="Steindorff A."/>
            <person name="Ohm R.A."/>
            <person name="Martin F."/>
            <person name="Silar P."/>
            <person name="Natvig D.O."/>
            <person name="Lalanne C."/>
            <person name="Gautier V."/>
            <person name="Ament-Velasquez S.L."/>
            <person name="Kruys A."/>
            <person name="Hutchinson M.I."/>
            <person name="Powell A.J."/>
            <person name="Barry K."/>
            <person name="Miller A.N."/>
            <person name="Grigoriev I.V."/>
            <person name="Debuchy R."/>
            <person name="Gladieux P."/>
            <person name="Hiltunen Thoren M."/>
            <person name="Johannesson H."/>
        </authorList>
    </citation>
    <scope>NUCLEOTIDE SEQUENCE</scope>
    <source>
        <strain evidence="3">CBS 990.96</strain>
    </source>
</reference>
<feature type="domain" description="SMODS and SLOG-associating 2TM effector" evidence="2">
    <location>
        <begin position="61"/>
        <end position="181"/>
    </location>
</feature>